<evidence type="ECO:0000256" key="8">
    <source>
        <dbReference type="ARBA" id="ARBA00054139"/>
    </source>
</evidence>
<feature type="region of interest" description="Disordered" evidence="9">
    <location>
        <begin position="1"/>
        <end position="48"/>
    </location>
</feature>
<feature type="region of interest" description="Disordered" evidence="9">
    <location>
        <begin position="446"/>
        <end position="485"/>
    </location>
</feature>
<keyword evidence="12" id="KW-1185">Reference proteome</keyword>
<feature type="compositionally biased region" description="Basic and acidic residues" evidence="9">
    <location>
        <begin position="12"/>
        <end position="25"/>
    </location>
</feature>
<dbReference type="OrthoDB" id="308464at2759"/>
<protein>
    <recommendedName>
        <fullName evidence="10">Zinc finger ZPR1-type domain-containing protein</fullName>
    </recommendedName>
</protein>
<dbReference type="Pfam" id="PF03367">
    <property type="entry name" value="Zn_ribbon_ZPR1"/>
    <property type="match status" value="2"/>
</dbReference>
<dbReference type="SMART" id="SM00709">
    <property type="entry name" value="Zpr1"/>
    <property type="match status" value="2"/>
</dbReference>
<dbReference type="InterPro" id="IPR004457">
    <property type="entry name" value="Znf_ZPR1"/>
</dbReference>
<feature type="compositionally biased region" description="Pro residues" evidence="9">
    <location>
        <begin position="1"/>
        <end position="10"/>
    </location>
</feature>
<accession>A0A9P8L451</accession>
<keyword evidence="5" id="KW-0863">Zinc-finger</keyword>
<feature type="region of interest" description="Disordered" evidence="9">
    <location>
        <begin position="230"/>
        <end position="264"/>
    </location>
</feature>
<feature type="compositionally biased region" description="Polar residues" evidence="9">
    <location>
        <begin position="230"/>
        <end position="243"/>
    </location>
</feature>
<dbReference type="Gene3D" id="2.20.25.420">
    <property type="entry name" value="ZPR1, zinc finger domain"/>
    <property type="match status" value="2"/>
</dbReference>
<evidence type="ECO:0000259" key="10">
    <source>
        <dbReference type="SMART" id="SM00709"/>
    </source>
</evidence>
<dbReference type="PANTHER" id="PTHR10876:SF0">
    <property type="entry name" value="ZINC FINGER PROTEIN ZPR1"/>
    <property type="match status" value="1"/>
</dbReference>
<dbReference type="InterPro" id="IPR042452">
    <property type="entry name" value="ZPR1_Znf1/2"/>
</dbReference>
<evidence type="ECO:0000256" key="4">
    <source>
        <dbReference type="ARBA" id="ARBA00022737"/>
    </source>
</evidence>
<keyword evidence="3" id="KW-0479">Metal-binding</keyword>
<comment type="caution">
    <text evidence="11">The sequence shown here is derived from an EMBL/GenBank/DDBJ whole genome shotgun (WGS) entry which is preliminary data.</text>
</comment>
<dbReference type="FunFam" id="2.20.25.420:FF:000001">
    <property type="entry name" value="Zinc finger protein ZPR1"/>
    <property type="match status" value="1"/>
</dbReference>
<dbReference type="InterPro" id="IPR042451">
    <property type="entry name" value="ZPR1_A/B_dom"/>
</dbReference>
<comment type="similarity">
    <text evidence="2">Belongs to the ZPR1 family.</text>
</comment>
<dbReference type="PANTHER" id="PTHR10876">
    <property type="entry name" value="ZINC FINGER PROTEIN ZPR1"/>
    <property type="match status" value="1"/>
</dbReference>
<evidence type="ECO:0000256" key="2">
    <source>
        <dbReference type="ARBA" id="ARBA00008354"/>
    </source>
</evidence>
<feature type="domain" description="Zinc finger ZPR1-type" evidence="10">
    <location>
        <begin position="57"/>
        <end position="212"/>
    </location>
</feature>
<dbReference type="AlphaFoldDB" id="A0A9P8L451"/>
<dbReference type="InterPro" id="IPR056180">
    <property type="entry name" value="ZPR1_jr_dom"/>
</dbReference>
<dbReference type="GO" id="GO:0008270">
    <property type="term" value="F:zinc ion binding"/>
    <property type="evidence" value="ECO:0007669"/>
    <property type="project" value="UniProtKB-KW"/>
</dbReference>
<dbReference type="EMBL" id="JAGHQL010000082">
    <property type="protein sequence ID" value="KAH0541311.1"/>
    <property type="molecule type" value="Genomic_DNA"/>
</dbReference>
<evidence type="ECO:0000256" key="1">
    <source>
        <dbReference type="ARBA" id="ARBA00004123"/>
    </source>
</evidence>
<keyword evidence="7" id="KW-0539">Nucleus</keyword>
<dbReference type="InterPro" id="IPR040141">
    <property type="entry name" value="ZPR1"/>
</dbReference>
<organism evidence="11 12">
    <name type="scientific">Glutinoglossum americanum</name>
    <dbReference type="NCBI Taxonomy" id="1670608"/>
    <lineage>
        <taxon>Eukaryota</taxon>
        <taxon>Fungi</taxon>
        <taxon>Dikarya</taxon>
        <taxon>Ascomycota</taxon>
        <taxon>Pezizomycotina</taxon>
        <taxon>Geoglossomycetes</taxon>
        <taxon>Geoglossales</taxon>
        <taxon>Geoglossaceae</taxon>
        <taxon>Glutinoglossum</taxon>
    </lineage>
</organism>
<evidence type="ECO:0000313" key="12">
    <source>
        <dbReference type="Proteomes" id="UP000698800"/>
    </source>
</evidence>
<reference evidence="11" key="1">
    <citation type="submission" date="2021-03" db="EMBL/GenBank/DDBJ databases">
        <title>Comparative genomics and phylogenomic investigation of the class Geoglossomycetes provide insights into ecological specialization and systematics.</title>
        <authorList>
            <person name="Melie T."/>
            <person name="Pirro S."/>
            <person name="Miller A.N."/>
            <person name="Quandt A."/>
        </authorList>
    </citation>
    <scope>NUCLEOTIDE SEQUENCE</scope>
    <source>
        <strain evidence="11">GBOQ0MN5Z8</strain>
    </source>
</reference>
<dbReference type="Gene3D" id="2.60.120.1040">
    <property type="entry name" value="ZPR1, A/B domain"/>
    <property type="match status" value="2"/>
</dbReference>
<proteinExistence type="inferred from homology"/>
<evidence type="ECO:0000313" key="11">
    <source>
        <dbReference type="EMBL" id="KAH0541311.1"/>
    </source>
</evidence>
<feature type="compositionally biased region" description="Polar residues" evidence="9">
    <location>
        <begin position="26"/>
        <end position="48"/>
    </location>
</feature>
<name>A0A9P8L451_9PEZI</name>
<dbReference type="Proteomes" id="UP000698800">
    <property type="component" value="Unassembled WGS sequence"/>
</dbReference>
<feature type="domain" description="Zinc finger ZPR1-type" evidence="10">
    <location>
        <begin position="278"/>
        <end position="446"/>
    </location>
</feature>
<gene>
    <name evidence="11" type="ORF">FGG08_004235</name>
</gene>
<evidence type="ECO:0000256" key="5">
    <source>
        <dbReference type="ARBA" id="ARBA00022771"/>
    </source>
</evidence>
<comment type="function">
    <text evidence="8">Acts as a protein folding chaperone for elongation factor 1-alpha.</text>
</comment>
<dbReference type="FunFam" id="2.60.120.1040:FF:000001">
    <property type="entry name" value="Zinc finger protein ZPR1"/>
    <property type="match status" value="1"/>
</dbReference>
<evidence type="ECO:0000256" key="9">
    <source>
        <dbReference type="SAM" id="MobiDB-lite"/>
    </source>
</evidence>
<dbReference type="Pfam" id="PF22794">
    <property type="entry name" value="jr-ZPR1"/>
    <property type="match status" value="2"/>
</dbReference>
<dbReference type="GO" id="GO:0005634">
    <property type="term" value="C:nucleus"/>
    <property type="evidence" value="ECO:0007669"/>
    <property type="project" value="UniProtKB-SubCell"/>
</dbReference>
<dbReference type="NCBIfam" id="TIGR00310">
    <property type="entry name" value="ZPR1_znf"/>
    <property type="match status" value="2"/>
</dbReference>
<comment type="subcellular location">
    <subcellularLocation>
        <location evidence="1">Nucleus</location>
    </subcellularLocation>
</comment>
<dbReference type="FunFam" id="2.20.25.420:FF:000002">
    <property type="entry name" value="Zinc finger protein ZPR1"/>
    <property type="match status" value="1"/>
</dbReference>
<evidence type="ECO:0000256" key="3">
    <source>
        <dbReference type="ARBA" id="ARBA00022723"/>
    </source>
</evidence>
<keyword evidence="4" id="KW-0677">Repeat</keyword>
<evidence type="ECO:0000256" key="6">
    <source>
        <dbReference type="ARBA" id="ARBA00022833"/>
    </source>
</evidence>
<evidence type="ECO:0000256" key="7">
    <source>
        <dbReference type="ARBA" id="ARBA00023242"/>
    </source>
</evidence>
<sequence>MSPNAAPTPRPDLFEDVGKRVEKLSSDQNGAAGSPTNPKVTDPDTGTDQKMVDEIDSLCMNCQEEGTTRLLLTRIPYFKEIILMSFYCPHCHFRNNDIQSAGEIQQRGCRYVFKASDMEDLSRQVIRSDTATVRITELDLEIPPGRGQLTNIEGLLRGIVDGLMQQVQMVEQPELHDILNSTSLKGRQMLAGESFPFTLEIDDPAGNSFIQPSVIPEPDGKYVRSEYDRTSQQNQELSLTDTTRGVEGASPTVGAVREGKGLTTDSDIVPDEVYTFPASCPGCSRPCATNMKMVEIPHFKNVVIMSTVCESCGYRSNEVKTGGEVPSKGRRIVLEVEDAEDLGRDVLKSESCHLSSPELALSVQPGTLGGRFTTVEGLLTQIRDDLHSNIYDMGDRTHASIPGDSLDEETKRTWESFFADLDLAIKAEKKFTIVLEDPLAASYVQSLTAPDPDPQLTIEDYDRTDEEEEDLGLKDMKVDDYEEGV</sequence>
<keyword evidence="6" id="KW-0862">Zinc</keyword>